<keyword evidence="2" id="KW-1185">Reference proteome</keyword>
<organism evidence="1 2">
    <name type="scientific">Paraburkholderia solisilvae</name>
    <dbReference type="NCBI Taxonomy" id="624376"/>
    <lineage>
        <taxon>Bacteria</taxon>
        <taxon>Pseudomonadati</taxon>
        <taxon>Pseudomonadota</taxon>
        <taxon>Betaproteobacteria</taxon>
        <taxon>Burkholderiales</taxon>
        <taxon>Burkholderiaceae</taxon>
        <taxon>Paraburkholderia</taxon>
    </lineage>
</organism>
<sequence>MNERAQNAVIDIGRAKVGALRLFFDGGLFISGLAKALAHGFFAFDPLGERRDDVF</sequence>
<dbReference type="Proteomes" id="UP000494329">
    <property type="component" value="Unassembled WGS sequence"/>
</dbReference>
<gene>
    <name evidence="1" type="ORF">LMG29739_05077</name>
</gene>
<dbReference type="AlphaFoldDB" id="A0A6J5EQG6"/>
<proteinExistence type="predicted"/>
<reference evidence="1 2" key="1">
    <citation type="submission" date="2020-04" db="EMBL/GenBank/DDBJ databases">
        <authorList>
            <person name="De Canck E."/>
        </authorList>
    </citation>
    <scope>NUCLEOTIDE SEQUENCE [LARGE SCALE GENOMIC DNA]</scope>
    <source>
        <strain evidence="1 2">LMG 29739</strain>
    </source>
</reference>
<evidence type="ECO:0000313" key="2">
    <source>
        <dbReference type="Proteomes" id="UP000494329"/>
    </source>
</evidence>
<dbReference type="EMBL" id="CADIKF010000051">
    <property type="protein sequence ID" value="CAB3767456.1"/>
    <property type="molecule type" value="Genomic_DNA"/>
</dbReference>
<evidence type="ECO:0000313" key="1">
    <source>
        <dbReference type="EMBL" id="CAB3767456.1"/>
    </source>
</evidence>
<name>A0A6J5EQG6_9BURK</name>
<accession>A0A6J5EQG6</accession>
<protein>
    <submittedName>
        <fullName evidence="1">Uncharacterized protein</fullName>
    </submittedName>
</protein>